<evidence type="ECO:0000259" key="1">
    <source>
        <dbReference type="PROSITE" id="PS50151"/>
    </source>
</evidence>
<sequence>MFHVPTNETWDPEALAERLREQNLEAIVLADSVRITLPTIPPATMLERLQDLVFPARSQHLTLRFNKQKFICNIELVFDPLKFSHESVILTQISKACKQRGYWCKPDREIAMKYCPDSAELKELLEKVEQLQIEKENLVANQNFEQAAKVRDDETLLKQRIDAILFKATCEPDNSADDPVKS</sequence>
<protein>
    <submittedName>
        <fullName evidence="2">Protein containing UvrB/UvrC protein domain</fullName>
    </submittedName>
</protein>
<reference evidence="2 3" key="1">
    <citation type="journal article" date="2013" name="Mar. Genomics">
        <title>Expression of sulfatases in Rhodopirellula baltica and the diversity of sulfatases in the genus Rhodopirellula.</title>
        <authorList>
            <person name="Wegner C.E."/>
            <person name="Richter-Heitmann T."/>
            <person name="Klindworth A."/>
            <person name="Klockow C."/>
            <person name="Richter M."/>
            <person name="Achstetter T."/>
            <person name="Glockner F.O."/>
            <person name="Harder J."/>
        </authorList>
    </citation>
    <scope>NUCLEOTIDE SEQUENCE [LARGE SCALE GENOMIC DNA]</scope>
    <source>
        <strain evidence="2 3">WH47</strain>
    </source>
</reference>
<organism evidence="2 3">
    <name type="scientific">Rhodopirellula baltica WH47</name>
    <dbReference type="NCBI Taxonomy" id="991778"/>
    <lineage>
        <taxon>Bacteria</taxon>
        <taxon>Pseudomonadati</taxon>
        <taxon>Planctomycetota</taxon>
        <taxon>Planctomycetia</taxon>
        <taxon>Pirellulales</taxon>
        <taxon>Pirellulaceae</taxon>
        <taxon>Rhodopirellula</taxon>
    </lineage>
</organism>
<dbReference type="Gene3D" id="4.10.860.10">
    <property type="entry name" value="UVR domain"/>
    <property type="match status" value="1"/>
</dbReference>
<dbReference type="AlphaFoldDB" id="F2ASQ3"/>
<evidence type="ECO:0000313" key="3">
    <source>
        <dbReference type="Proteomes" id="UP000006222"/>
    </source>
</evidence>
<dbReference type="RefSeq" id="WP_007326664.1">
    <property type="nucleotide sequence ID" value="NZ_AFAR01000151.1"/>
</dbReference>
<comment type="caution">
    <text evidence="2">The sequence shown here is derived from an EMBL/GenBank/DDBJ whole genome shotgun (WGS) entry which is preliminary data.</text>
</comment>
<dbReference type="EMBL" id="AFAR01000151">
    <property type="protein sequence ID" value="EGF27299.1"/>
    <property type="molecule type" value="Genomic_DNA"/>
</dbReference>
<dbReference type="PROSITE" id="PS50151">
    <property type="entry name" value="UVR"/>
    <property type="match status" value="1"/>
</dbReference>
<name>F2ASQ3_RHOBT</name>
<dbReference type="InterPro" id="IPR001943">
    <property type="entry name" value="UVR_dom"/>
</dbReference>
<dbReference type="Pfam" id="PF02151">
    <property type="entry name" value="UVR"/>
    <property type="match status" value="1"/>
</dbReference>
<evidence type="ECO:0000313" key="2">
    <source>
        <dbReference type="EMBL" id="EGF27299.1"/>
    </source>
</evidence>
<dbReference type="PATRIC" id="fig|991778.3.peg.2919"/>
<proteinExistence type="predicted"/>
<dbReference type="Proteomes" id="UP000006222">
    <property type="component" value="Unassembled WGS sequence"/>
</dbReference>
<gene>
    <name evidence="2" type="ORF">RBWH47_05756</name>
</gene>
<feature type="domain" description="UVR" evidence="1">
    <location>
        <begin position="125"/>
        <end position="160"/>
    </location>
</feature>
<accession>F2ASQ3</accession>